<evidence type="ECO:0000313" key="2">
    <source>
        <dbReference type="EMBL" id="SFV64168.1"/>
    </source>
</evidence>
<organism evidence="2">
    <name type="scientific">hydrothermal vent metagenome</name>
    <dbReference type="NCBI Taxonomy" id="652676"/>
    <lineage>
        <taxon>unclassified sequences</taxon>
        <taxon>metagenomes</taxon>
        <taxon>ecological metagenomes</taxon>
    </lineage>
</organism>
<gene>
    <name evidence="2" type="ORF">MNB_SM-5-372</name>
</gene>
<accession>A0A1W1CEA7</accession>
<evidence type="ECO:0000256" key="1">
    <source>
        <dbReference type="SAM" id="MobiDB-lite"/>
    </source>
</evidence>
<dbReference type="AlphaFoldDB" id="A0A1W1CEA7"/>
<name>A0A1W1CEA7_9ZZZZ</name>
<proteinExistence type="predicted"/>
<feature type="region of interest" description="Disordered" evidence="1">
    <location>
        <begin position="198"/>
        <end position="227"/>
    </location>
</feature>
<protein>
    <submittedName>
        <fullName evidence="2">Uncharacterized protein</fullName>
    </submittedName>
</protein>
<sequence length="227" mass="27032">MLKLFILFFTFTTLLFSANPRVYESLGNPIYNNIENIKKLTTIGDFYLYVDGINHYIVNVELAKQLGFSLGKDSAPEMRNKYLQTLRKLSKENNYYKRLVQRTLEAAIQNGDSLLFSKLINSGLIDTKANKKKILTYYFKHKKDINPSGIIQSFLDRDATLLKRRNEAIRRRKLLKKKREKEKIERLRKEDEARQRALENRLDREVEKQKREIREEQREELLKSLKE</sequence>
<reference evidence="2" key="1">
    <citation type="submission" date="2016-10" db="EMBL/GenBank/DDBJ databases">
        <authorList>
            <person name="de Groot N.N."/>
        </authorList>
    </citation>
    <scope>NUCLEOTIDE SEQUENCE</scope>
</reference>
<dbReference type="EMBL" id="FPHH01000078">
    <property type="protein sequence ID" value="SFV64168.1"/>
    <property type="molecule type" value="Genomic_DNA"/>
</dbReference>